<dbReference type="PANTHER" id="PTHR48098">
    <property type="entry name" value="ENTEROCHELIN ESTERASE-RELATED"/>
    <property type="match status" value="1"/>
</dbReference>
<dbReference type="Gene3D" id="3.40.50.1820">
    <property type="entry name" value="alpha/beta hydrolase"/>
    <property type="match status" value="1"/>
</dbReference>
<reference evidence="1" key="1">
    <citation type="submission" date="2019-07" db="EMBL/GenBank/DDBJ databases">
        <title>Genomic Encyclopedia of Type Strains, Phase IV (KMG-IV): sequencing the most valuable type-strain genomes for metagenomic binning, comparative biology and taxonomic classification.</title>
        <authorList>
            <person name="Goeker M."/>
        </authorList>
    </citation>
    <scope>NUCLEOTIDE SEQUENCE</scope>
    <source>
        <strain evidence="1">DSM 44596</strain>
    </source>
</reference>
<keyword evidence="1" id="KW-0378">Hydrolase</keyword>
<comment type="caution">
    <text evidence="1">The sequence shown here is derived from an EMBL/GenBank/DDBJ whole genome shotgun (WGS) entry which is preliminary data.</text>
</comment>
<name>A0A652YS87_NOCGL</name>
<dbReference type="GO" id="GO:0016747">
    <property type="term" value="F:acyltransferase activity, transferring groups other than amino-acyl groups"/>
    <property type="evidence" value="ECO:0007669"/>
    <property type="project" value="TreeGrafter"/>
</dbReference>
<dbReference type="InterPro" id="IPR050583">
    <property type="entry name" value="Mycobacterial_A85_antigen"/>
</dbReference>
<dbReference type="Pfam" id="PF00756">
    <property type="entry name" value="Esterase"/>
    <property type="match status" value="1"/>
</dbReference>
<dbReference type="EMBL" id="VNIQ01000002">
    <property type="protein sequence ID" value="TYQ05943.1"/>
    <property type="molecule type" value="Genomic_DNA"/>
</dbReference>
<dbReference type="InterPro" id="IPR000801">
    <property type="entry name" value="Esterase-like"/>
</dbReference>
<gene>
    <name evidence="1" type="ORF">FNL38_10272</name>
</gene>
<organism evidence="1">
    <name type="scientific">Nocardia globerula</name>
    <dbReference type="NCBI Taxonomy" id="1818"/>
    <lineage>
        <taxon>Bacteria</taxon>
        <taxon>Bacillati</taxon>
        <taxon>Actinomycetota</taxon>
        <taxon>Actinomycetes</taxon>
        <taxon>Mycobacteriales</taxon>
        <taxon>Nocardiaceae</taxon>
        <taxon>Nocardia</taxon>
    </lineage>
</organism>
<dbReference type="InterPro" id="IPR029058">
    <property type="entry name" value="AB_hydrolase_fold"/>
</dbReference>
<protein>
    <submittedName>
        <fullName evidence="1">S-formylglutathione hydrolase FrmB</fullName>
    </submittedName>
</protein>
<accession>A0A652YS87</accession>
<evidence type="ECO:0000313" key="1">
    <source>
        <dbReference type="EMBL" id="TYQ05943.1"/>
    </source>
</evidence>
<proteinExistence type="predicted"/>
<dbReference type="GO" id="GO:0016787">
    <property type="term" value="F:hydrolase activity"/>
    <property type="evidence" value="ECO:0007669"/>
    <property type="project" value="UniProtKB-KW"/>
</dbReference>
<sequence length="335" mass="35674">MRMSQIALACAVSLASVVALPIVASADEAAPPAQTVSADASPRIAATTSVSEREVLLDVDSPAMGRTMAVRVFLPADSSEPRPVLYLLDGNSGQIEDNNWFEPTKGNAREFFADKNVFVVAPIGGTGTMYTDWQEDHPKFGKLKWETFLTKELPPLIDGAFDTSGRNAIGGISMGAEAALMLAQRAPDLYDGVAAYSGCYTTVGGFGKALTDLVVINGMATSEQMWGPVDSPAWREHDIFANADKLRGTKVYLSSGTGLPGPHETLETPDLARVVVVGGVMELGANLCTDQISGVLRSHGVDVTRSAQPVGTHGWPYWSDELARSWPVIESALFD</sequence>
<dbReference type="AlphaFoldDB" id="A0A652YS87"/>
<dbReference type="PANTHER" id="PTHR48098:SF1">
    <property type="entry name" value="DIACYLGLYCEROL ACYLTRANSFERASE_MYCOLYLTRANSFERASE AG85A"/>
    <property type="match status" value="1"/>
</dbReference>
<dbReference type="SUPFAM" id="SSF53474">
    <property type="entry name" value="alpha/beta-Hydrolases"/>
    <property type="match status" value="1"/>
</dbReference>